<dbReference type="Pfam" id="PF00120">
    <property type="entry name" value="Gln-synt_C"/>
    <property type="match status" value="1"/>
</dbReference>
<dbReference type="GO" id="GO:0019740">
    <property type="term" value="P:nitrogen utilization"/>
    <property type="evidence" value="ECO:0007669"/>
    <property type="project" value="TreeGrafter"/>
</dbReference>
<dbReference type="GO" id="GO:0006542">
    <property type="term" value="P:glutamine biosynthetic process"/>
    <property type="evidence" value="ECO:0007669"/>
    <property type="project" value="TreeGrafter"/>
</dbReference>
<comment type="caution">
    <text evidence="3">The sequence shown here is derived from an EMBL/GenBank/DDBJ whole genome shotgun (WGS) entry which is preliminary data.</text>
</comment>
<dbReference type="PANTHER" id="PTHR43407:SF1">
    <property type="entry name" value="LENGSIN"/>
    <property type="match status" value="1"/>
</dbReference>
<dbReference type="PROSITE" id="PS51987">
    <property type="entry name" value="GS_CATALYTIC"/>
    <property type="match status" value="1"/>
</dbReference>
<dbReference type="AlphaFoldDB" id="A0A0F9I785"/>
<name>A0A0F9I785_9ZZZZ</name>
<feature type="domain" description="GS catalytic" evidence="2">
    <location>
        <begin position="1"/>
        <end position="138"/>
    </location>
</feature>
<dbReference type="EMBL" id="LAZR01013133">
    <property type="protein sequence ID" value="KKM23397.1"/>
    <property type="molecule type" value="Genomic_DNA"/>
</dbReference>
<dbReference type="InterPro" id="IPR014746">
    <property type="entry name" value="Gln_synth/guanido_kin_cat_dom"/>
</dbReference>
<reference evidence="3" key="1">
    <citation type="journal article" date="2015" name="Nature">
        <title>Complex archaea that bridge the gap between prokaryotes and eukaryotes.</title>
        <authorList>
            <person name="Spang A."/>
            <person name="Saw J.H."/>
            <person name="Jorgensen S.L."/>
            <person name="Zaremba-Niedzwiedzka K."/>
            <person name="Martijn J."/>
            <person name="Lind A.E."/>
            <person name="van Eijk R."/>
            <person name="Schleper C."/>
            <person name="Guy L."/>
            <person name="Ettema T.J."/>
        </authorList>
    </citation>
    <scope>NUCLEOTIDE SEQUENCE</scope>
</reference>
<dbReference type="SUPFAM" id="SSF55931">
    <property type="entry name" value="Glutamine synthetase/guanido kinase"/>
    <property type="match status" value="1"/>
</dbReference>
<dbReference type="PANTHER" id="PTHR43407">
    <property type="entry name" value="GLUTAMINE SYNTHETASE"/>
    <property type="match status" value="1"/>
</dbReference>
<organism evidence="3">
    <name type="scientific">marine sediment metagenome</name>
    <dbReference type="NCBI Taxonomy" id="412755"/>
    <lineage>
        <taxon>unclassified sequences</taxon>
        <taxon>metagenomes</taxon>
        <taxon>ecological metagenomes</taxon>
    </lineage>
</organism>
<proteinExistence type="inferred from homology"/>
<protein>
    <recommendedName>
        <fullName evidence="2">GS catalytic domain-containing protein</fullName>
    </recommendedName>
</protein>
<dbReference type="GO" id="GO:0004356">
    <property type="term" value="F:glutamine synthetase activity"/>
    <property type="evidence" value="ECO:0007669"/>
    <property type="project" value="InterPro"/>
</dbReference>
<evidence type="ECO:0000256" key="1">
    <source>
        <dbReference type="ARBA" id="ARBA00009897"/>
    </source>
</evidence>
<accession>A0A0F9I785</accession>
<dbReference type="GO" id="GO:0016020">
    <property type="term" value="C:membrane"/>
    <property type="evidence" value="ECO:0007669"/>
    <property type="project" value="TreeGrafter"/>
</dbReference>
<comment type="similarity">
    <text evidence="1">Belongs to the glutamine synthetase family.</text>
</comment>
<dbReference type="GO" id="GO:0005737">
    <property type="term" value="C:cytoplasm"/>
    <property type="evidence" value="ECO:0007669"/>
    <property type="project" value="TreeGrafter"/>
</dbReference>
<dbReference type="Gene3D" id="3.30.590.10">
    <property type="entry name" value="Glutamine synthetase/guanido kinase, catalytic domain"/>
    <property type="match status" value="1"/>
</dbReference>
<feature type="non-terminal residue" evidence="3">
    <location>
        <position position="138"/>
    </location>
</feature>
<evidence type="ECO:0000259" key="2">
    <source>
        <dbReference type="PROSITE" id="PS51987"/>
    </source>
</evidence>
<evidence type="ECO:0000313" key="3">
    <source>
        <dbReference type="EMBL" id="KKM23397.1"/>
    </source>
</evidence>
<sequence length="138" mass="14496">MNSLAFVYLTRDAGPTFAALAQDIAALARPGDRVVLVDDGSGDDTVARIGHFTAFEGWGPGVAVSRIVTGAPASGDLGIAVNLALSARNRSASIRIPMYSSSPKAKRLEFRCPDPTANGYLAWPAMMMAVLDGIEKKT</sequence>
<gene>
    <name evidence="3" type="ORF">LCGC14_1615570</name>
</gene>
<dbReference type="InterPro" id="IPR008146">
    <property type="entry name" value="Gln_synth_cat_dom"/>
</dbReference>